<evidence type="ECO:0000259" key="1">
    <source>
        <dbReference type="PROSITE" id="PS50995"/>
    </source>
</evidence>
<reference evidence="2" key="1">
    <citation type="submission" date="2021-01" db="EMBL/GenBank/DDBJ databases">
        <title>Whole genome shotgun sequence of Actinocatenispora rupis NBRC 107355.</title>
        <authorList>
            <person name="Komaki H."/>
            <person name="Tamura T."/>
        </authorList>
    </citation>
    <scope>NUCLEOTIDE SEQUENCE</scope>
    <source>
        <strain evidence="2">NBRC 107355</strain>
    </source>
</reference>
<dbReference type="InterPro" id="IPR039422">
    <property type="entry name" value="MarR/SlyA-like"/>
</dbReference>
<dbReference type="PANTHER" id="PTHR33164">
    <property type="entry name" value="TRANSCRIPTIONAL REGULATOR, MARR FAMILY"/>
    <property type="match status" value="1"/>
</dbReference>
<dbReference type="AlphaFoldDB" id="A0A8J3J5H9"/>
<dbReference type="InterPro" id="IPR036390">
    <property type="entry name" value="WH_DNA-bd_sf"/>
</dbReference>
<dbReference type="InterPro" id="IPR000835">
    <property type="entry name" value="HTH_MarR-typ"/>
</dbReference>
<dbReference type="InterPro" id="IPR036388">
    <property type="entry name" value="WH-like_DNA-bd_sf"/>
</dbReference>
<dbReference type="EMBL" id="BOMB01000003">
    <property type="protein sequence ID" value="GID09733.1"/>
    <property type="molecule type" value="Genomic_DNA"/>
</dbReference>
<feature type="domain" description="HTH marR-type" evidence="1">
    <location>
        <begin position="27"/>
        <end position="166"/>
    </location>
</feature>
<dbReference type="PANTHER" id="PTHR33164:SF104">
    <property type="entry name" value="TRANSCRIPTIONAL REGULATORY PROTEIN"/>
    <property type="match status" value="1"/>
</dbReference>
<dbReference type="GO" id="GO:0003700">
    <property type="term" value="F:DNA-binding transcription factor activity"/>
    <property type="evidence" value="ECO:0007669"/>
    <property type="project" value="InterPro"/>
</dbReference>
<protein>
    <recommendedName>
        <fullName evidence="1">HTH marR-type domain-containing protein</fullName>
    </recommendedName>
</protein>
<organism evidence="2 3">
    <name type="scientific">Actinocatenispora rupis</name>
    <dbReference type="NCBI Taxonomy" id="519421"/>
    <lineage>
        <taxon>Bacteria</taxon>
        <taxon>Bacillati</taxon>
        <taxon>Actinomycetota</taxon>
        <taxon>Actinomycetes</taxon>
        <taxon>Micromonosporales</taxon>
        <taxon>Micromonosporaceae</taxon>
        <taxon>Actinocatenispora</taxon>
    </lineage>
</organism>
<dbReference type="GO" id="GO:0006950">
    <property type="term" value="P:response to stress"/>
    <property type="evidence" value="ECO:0007669"/>
    <property type="project" value="TreeGrafter"/>
</dbReference>
<dbReference type="SMART" id="SM00347">
    <property type="entry name" value="HTH_MARR"/>
    <property type="match status" value="1"/>
</dbReference>
<dbReference type="RefSeq" id="WP_203654711.1">
    <property type="nucleotide sequence ID" value="NZ_BAAAZM010000002.1"/>
</dbReference>
<keyword evidence="3" id="KW-1185">Reference proteome</keyword>
<gene>
    <name evidence="2" type="ORF">Aru02nite_06220</name>
</gene>
<name>A0A8J3J5H9_9ACTN</name>
<dbReference type="Pfam" id="PF12802">
    <property type="entry name" value="MarR_2"/>
    <property type="match status" value="1"/>
</dbReference>
<dbReference type="Gene3D" id="1.10.10.10">
    <property type="entry name" value="Winged helix-like DNA-binding domain superfamily/Winged helix DNA-binding domain"/>
    <property type="match status" value="1"/>
</dbReference>
<comment type="caution">
    <text evidence="2">The sequence shown here is derived from an EMBL/GenBank/DDBJ whole genome shotgun (WGS) entry which is preliminary data.</text>
</comment>
<evidence type="ECO:0000313" key="3">
    <source>
        <dbReference type="Proteomes" id="UP000612808"/>
    </source>
</evidence>
<dbReference type="PROSITE" id="PS50995">
    <property type="entry name" value="HTH_MARR_2"/>
    <property type="match status" value="1"/>
</dbReference>
<proteinExistence type="predicted"/>
<dbReference type="Proteomes" id="UP000612808">
    <property type="component" value="Unassembled WGS sequence"/>
</dbReference>
<evidence type="ECO:0000313" key="2">
    <source>
        <dbReference type="EMBL" id="GID09733.1"/>
    </source>
</evidence>
<dbReference type="SUPFAM" id="SSF46785">
    <property type="entry name" value="Winged helix' DNA-binding domain"/>
    <property type="match status" value="1"/>
</dbReference>
<sequence>MKVTRTDPVDDLVAAWRAELPEVELGPLEIGKRVARLTVLLDDAAAPELTRLGLTKAEYQILATLRSVGKPYRRRQNELAASLLLSSGGTTNVVHRLVAAGLVVREPDPGDRRGSAVRLTDEGVERAEEAVLATNAAHAALFAHLDADTTAALTTQLRATLRALDRPGRRH</sequence>
<accession>A0A8J3J5H9</accession>